<dbReference type="EMBL" id="CP033219">
    <property type="protein sequence ID" value="AZV77931.1"/>
    <property type="molecule type" value="Genomic_DNA"/>
</dbReference>
<dbReference type="KEGG" id="sedi:EBB79_08500"/>
<protein>
    <recommendedName>
        <fullName evidence="2">Bacteriophage tail tape measure N-terminal domain-containing protein</fullName>
    </recommendedName>
</protein>
<feature type="region of interest" description="Disordered" evidence="1">
    <location>
        <begin position="514"/>
        <end position="536"/>
    </location>
</feature>
<evidence type="ECO:0000259" key="2">
    <source>
        <dbReference type="Pfam" id="PF06791"/>
    </source>
</evidence>
<evidence type="ECO:0000313" key="4">
    <source>
        <dbReference type="Proteomes" id="UP000283063"/>
    </source>
</evidence>
<gene>
    <name evidence="3" type="ORF">EBB79_08500</name>
</gene>
<accession>A0A3T0N1Q6</accession>
<reference evidence="3 4" key="1">
    <citation type="submission" date="2018-10" db="EMBL/GenBank/DDBJ databases">
        <title>Parasedimentitalea marina sp. nov., a psychrophilic bacterium isolated from deep seawater of the New Britain Trench.</title>
        <authorList>
            <person name="Cao J."/>
        </authorList>
    </citation>
    <scope>NUCLEOTIDE SEQUENCE [LARGE SCALE GENOMIC DNA]</scope>
    <source>
        <strain evidence="3 4">W43</strain>
    </source>
</reference>
<organism evidence="3 4">
    <name type="scientific">Parasedimentitalea marina</name>
    <dbReference type="NCBI Taxonomy" id="2483033"/>
    <lineage>
        <taxon>Bacteria</taxon>
        <taxon>Pseudomonadati</taxon>
        <taxon>Pseudomonadota</taxon>
        <taxon>Alphaproteobacteria</taxon>
        <taxon>Rhodobacterales</taxon>
        <taxon>Paracoccaceae</taxon>
        <taxon>Parasedimentitalea</taxon>
    </lineage>
</organism>
<proteinExistence type="predicted"/>
<evidence type="ECO:0000256" key="1">
    <source>
        <dbReference type="SAM" id="MobiDB-lite"/>
    </source>
</evidence>
<feature type="domain" description="Bacteriophage tail tape measure N-terminal" evidence="2">
    <location>
        <begin position="76"/>
        <end position="237"/>
    </location>
</feature>
<sequence length="802" mass="84176">MSFVVSGKVLMDGSQAVSELKEVKAAKESVKKATTDVNVAEVKATTATKKMGAASTAAASKARAMAAAEQSVAREAMTMGNSQRAAAGQVGNLTAQFNDIGVMMAAGQNPLQLAIQQGTQISQVIGPMGAAGAVKSLKAGFLGMISPISIITIGSIAAAAAMSNWLTGADEDAETLEEAIQSVGDAIDAFAEKSRSARQSTADMLAEFGTASPALRLVLADMAALAKFDASQQMDATATSVRNLVLELSWWDDHSSATASQDFLGLNSIRKSARLAGVEFARNLEILDSSEEPATKLQAALDVRAMLLDASGGLENLNAKQREFYDGLAGLIRNLEIFAGRLQEPWQELKKTGADLWASMAASAQDYLSQRLKIDTSARNTLQQLRAEAAIQATIAVHGEGSVAVAEQRLEAERAIYQQQTQAREIADALKAELMEAWDAANGVANVDMAGNITLAADEAHRLNTNLLKARGQEIVSNINQNPDFYDPRGEGIGAGNIDYTRPDMNIPPVVMPPNPRSASTRRSGGGGGGGGASQINAERDAIERLIGRERERLEVLRETDPVLQEMARVRDVLINATDAEREAVEELIRERLKEQQAIELTSQTADFLDSNIQTLAEGMVAGGEQAADAWKQVEAAIAAAALQALLLGDGPWADLFGLGGDTGGLTGLILGGIGLADGGTVYGAGGNKDDKVPAWLSPGETVVTAKATRQYRPLLQAMNDGVDIPGLASGGTIGMQPAQPLSGGSNSGPQSVLLRIQPSPLFKATVEETAQNIAVDVVEDYDSNVAPGTVHRVLNDPRGTG</sequence>
<dbReference type="InterPro" id="IPR009628">
    <property type="entry name" value="Phage_tape_measure_N"/>
</dbReference>
<feature type="compositionally biased region" description="Gly residues" evidence="1">
    <location>
        <begin position="524"/>
        <end position="533"/>
    </location>
</feature>
<dbReference type="OrthoDB" id="7710249at2"/>
<dbReference type="Proteomes" id="UP000283063">
    <property type="component" value="Chromosome"/>
</dbReference>
<dbReference type="AlphaFoldDB" id="A0A3T0N1Q6"/>
<evidence type="ECO:0000313" key="3">
    <source>
        <dbReference type="EMBL" id="AZV77931.1"/>
    </source>
</evidence>
<name>A0A3T0N1Q6_9RHOB</name>
<keyword evidence="4" id="KW-1185">Reference proteome</keyword>
<dbReference type="Pfam" id="PF06791">
    <property type="entry name" value="TMP_2"/>
    <property type="match status" value="1"/>
</dbReference>